<evidence type="ECO:0000256" key="4">
    <source>
        <dbReference type="ARBA" id="ARBA00022553"/>
    </source>
</evidence>
<comment type="subcellular location">
    <subcellularLocation>
        <location evidence="1">Cytoplasm</location>
    </subcellularLocation>
</comment>
<dbReference type="PANTHER" id="PTHR42713:SF3">
    <property type="entry name" value="TRANSCRIPTIONAL REGULATORY PROTEIN HPTR"/>
    <property type="match status" value="1"/>
</dbReference>
<keyword evidence="7" id="KW-0238">DNA-binding</keyword>
<organism evidence="13 14">
    <name type="scientific">Clostridium cibarium</name>
    <dbReference type="NCBI Taxonomy" id="2762247"/>
    <lineage>
        <taxon>Bacteria</taxon>
        <taxon>Bacillati</taxon>
        <taxon>Bacillota</taxon>
        <taxon>Clostridia</taxon>
        <taxon>Eubacteriales</taxon>
        <taxon>Clostridiaceae</taxon>
        <taxon>Clostridium</taxon>
    </lineage>
</organism>
<keyword evidence="6" id="KW-0805">Transcription regulation</keyword>
<dbReference type="InterPro" id="IPR018060">
    <property type="entry name" value="HTH_AraC"/>
</dbReference>
<feature type="domain" description="HTH araC/xylS-type" evidence="11">
    <location>
        <begin position="399"/>
        <end position="497"/>
    </location>
</feature>
<feature type="domain" description="Response regulatory" evidence="12">
    <location>
        <begin position="3"/>
        <end position="120"/>
    </location>
</feature>
<dbReference type="SUPFAM" id="SSF52172">
    <property type="entry name" value="CheY-like"/>
    <property type="match status" value="1"/>
</dbReference>
<evidence type="ECO:0000256" key="7">
    <source>
        <dbReference type="ARBA" id="ARBA00023125"/>
    </source>
</evidence>
<accession>A0ABR8PUC7</accession>
<dbReference type="PROSITE" id="PS00041">
    <property type="entry name" value="HTH_ARAC_FAMILY_1"/>
    <property type="match status" value="1"/>
</dbReference>
<dbReference type="InterPro" id="IPR011006">
    <property type="entry name" value="CheY-like_superfamily"/>
</dbReference>
<dbReference type="PROSITE" id="PS50110">
    <property type="entry name" value="RESPONSE_REGULATORY"/>
    <property type="match status" value="1"/>
</dbReference>
<evidence type="ECO:0000256" key="8">
    <source>
        <dbReference type="ARBA" id="ARBA00023163"/>
    </source>
</evidence>
<evidence type="ECO:0000259" key="11">
    <source>
        <dbReference type="PROSITE" id="PS01124"/>
    </source>
</evidence>
<gene>
    <name evidence="13" type="ORF">H9661_10315</name>
</gene>
<keyword evidence="14" id="KW-1185">Reference proteome</keyword>
<feature type="modified residue" description="4-aspartylphosphate" evidence="10">
    <location>
        <position position="55"/>
    </location>
</feature>
<dbReference type="PANTHER" id="PTHR42713">
    <property type="entry name" value="HISTIDINE KINASE-RELATED"/>
    <property type="match status" value="1"/>
</dbReference>
<dbReference type="Gene3D" id="1.10.10.60">
    <property type="entry name" value="Homeodomain-like"/>
    <property type="match status" value="2"/>
</dbReference>
<proteinExistence type="predicted"/>
<keyword evidence="3" id="KW-0963">Cytoplasm</keyword>
<comment type="function">
    <text evidence="9">May play the central regulatory role in sporulation. It may be an element of the effector pathway responsible for the activation of sporulation genes in response to nutritional stress. Spo0A may act in concert with spo0H (a sigma factor) to control the expression of some genes that are critical to the sporulation process.</text>
</comment>
<sequence>MFNVLIVDDEPNVRLGLREIVPWEENGFKVCGEGIDAEDGFQKIISLNPDIVLIDVKMPGRFGTEVIRDARKEGFRGKFIIVSGYSNFEYAKDAIKYGVKSYILKPIDEDELLEILLQLAEEIKLEKKFEDNKPLLKEIDLKKIIFDGNTDIDERYFDYDNFQFALLSMNIDDSNSEIHRISRKNIVEYLKYYDDIEVMDIEGFIGILFCGFKERRVKNTLGELVNRIDEDGSKGVFITVGKQVSCIKKIGQSYRQAKTLVDKKFLYLENRMIWDKDTKEHKSNIILDIKNHINKIYSYVEVSDLDRLREAMIDFRKYVVEREYSEKQIKIIAIEIFIELKSKLIKDYNLSEGDFLNNEEIIQEIYSRVSLTSTINYLVDKFENIAKELAVESPENSVKRIINYMEKNYYKDLKLEALAHIFNYNSAYLGKLLKNAIGENFNTHLDRIRIEKAKALLVNDKLKVYQVCEKVGYKNIDYFHSKFKKYVGTSPRNYKKENEKINTLVEIVDMAVSDNC</sequence>
<evidence type="ECO:0000256" key="9">
    <source>
        <dbReference type="ARBA" id="ARBA00024867"/>
    </source>
</evidence>
<evidence type="ECO:0000313" key="13">
    <source>
        <dbReference type="EMBL" id="MBD7911752.1"/>
    </source>
</evidence>
<keyword evidence="5" id="KW-0902">Two-component regulatory system</keyword>
<reference evidence="13 14" key="1">
    <citation type="submission" date="2020-08" db="EMBL/GenBank/DDBJ databases">
        <title>A Genomic Blueprint of the Chicken Gut Microbiome.</title>
        <authorList>
            <person name="Gilroy R."/>
            <person name="Ravi A."/>
            <person name="Getino M."/>
            <person name="Pursley I."/>
            <person name="Horton D.L."/>
            <person name="Alikhan N.-F."/>
            <person name="Baker D."/>
            <person name="Gharbi K."/>
            <person name="Hall N."/>
            <person name="Watson M."/>
            <person name="Adriaenssens E.M."/>
            <person name="Foster-Nyarko E."/>
            <person name="Jarju S."/>
            <person name="Secka A."/>
            <person name="Antonio M."/>
            <person name="Oren A."/>
            <person name="Chaudhuri R."/>
            <person name="La Ragione R.M."/>
            <person name="Hildebrand F."/>
            <person name="Pallen M.J."/>
        </authorList>
    </citation>
    <scope>NUCLEOTIDE SEQUENCE [LARGE SCALE GENOMIC DNA]</scope>
    <source>
        <strain evidence="13 14">Sa3CVN1</strain>
    </source>
</reference>
<dbReference type="Pfam" id="PF12833">
    <property type="entry name" value="HTH_18"/>
    <property type="match status" value="1"/>
</dbReference>
<keyword evidence="8" id="KW-0804">Transcription</keyword>
<dbReference type="InterPro" id="IPR001789">
    <property type="entry name" value="Sig_transdc_resp-reg_receiver"/>
</dbReference>
<dbReference type="Gene3D" id="3.40.50.2300">
    <property type="match status" value="1"/>
</dbReference>
<dbReference type="InterPro" id="IPR018062">
    <property type="entry name" value="HTH_AraC-typ_CS"/>
</dbReference>
<dbReference type="SMART" id="SM00448">
    <property type="entry name" value="REC"/>
    <property type="match status" value="1"/>
</dbReference>
<dbReference type="Pfam" id="PF00072">
    <property type="entry name" value="Response_reg"/>
    <property type="match status" value="1"/>
</dbReference>
<dbReference type="InterPro" id="IPR009057">
    <property type="entry name" value="Homeodomain-like_sf"/>
</dbReference>
<dbReference type="PROSITE" id="PS01124">
    <property type="entry name" value="HTH_ARAC_FAMILY_2"/>
    <property type="match status" value="1"/>
</dbReference>
<evidence type="ECO:0000256" key="6">
    <source>
        <dbReference type="ARBA" id="ARBA00023015"/>
    </source>
</evidence>
<dbReference type="SUPFAM" id="SSF46689">
    <property type="entry name" value="Homeodomain-like"/>
    <property type="match status" value="1"/>
</dbReference>
<evidence type="ECO:0000256" key="2">
    <source>
        <dbReference type="ARBA" id="ARBA00018672"/>
    </source>
</evidence>
<protein>
    <recommendedName>
        <fullName evidence="2">Stage 0 sporulation protein A homolog</fullName>
    </recommendedName>
</protein>
<evidence type="ECO:0000256" key="10">
    <source>
        <dbReference type="PROSITE-ProRule" id="PRU00169"/>
    </source>
</evidence>
<dbReference type="EMBL" id="JACSRA010000014">
    <property type="protein sequence ID" value="MBD7911752.1"/>
    <property type="molecule type" value="Genomic_DNA"/>
</dbReference>
<dbReference type="CDD" id="cd17536">
    <property type="entry name" value="REC_YesN-like"/>
    <property type="match status" value="1"/>
</dbReference>
<evidence type="ECO:0000256" key="3">
    <source>
        <dbReference type="ARBA" id="ARBA00022490"/>
    </source>
</evidence>
<dbReference type="Proteomes" id="UP000627781">
    <property type="component" value="Unassembled WGS sequence"/>
</dbReference>
<keyword evidence="4 10" id="KW-0597">Phosphoprotein</keyword>
<evidence type="ECO:0000313" key="14">
    <source>
        <dbReference type="Proteomes" id="UP000627781"/>
    </source>
</evidence>
<evidence type="ECO:0000259" key="12">
    <source>
        <dbReference type="PROSITE" id="PS50110"/>
    </source>
</evidence>
<name>A0ABR8PUC7_9CLOT</name>
<evidence type="ECO:0000256" key="1">
    <source>
        <dbReference type="ARBA" id="ARBA00004496"/>
    </source>
</evidence>
<comment type="caution">
    <text evidence="13">The sequence shown here is derived from an EMBL/GenBank/DDBJ whole genome shotgun (WGS) entry which is preliminary data.</text>
</comment>
<dbReference type="RefSeq" id="WP_191768635.1">
    <property type="nucleotide sequence ID" value="NZ_JACSRA010000014.1"/>
</dbReference>
<evidence type="ECO:0000256" key="5">
    <source>
        <dbReference type="ARBA" id="ARBA00023012"/>
    </source>
</evidence>
<dbReference type="SMART" id="SM00342">
    <property type="entry name" value="HTH_ARAC"/>
    <property type="match status" value="1"/>
</dbReference>
<dbReference type="InterPro" id="IPR051552">
    <property type="entry name" value="HptR"/>
</dbReference>